<dbReference type="EMBL" id="GBRH01197654">
    <property type="protein sequence ID" value="JAE00242.1"/>
    <property type="molecule type" value="Transcribed_RNA"/>
</dbReference>
<evidence type="ECO:0000256" key="1">
    <source>
        <dbReference type="SAM" id="MobiDB-lite"/>
    </source>
</evidence>
<dbReference type="AlphaFoldDB" id="A0A0A9EJH2"/>
<organism evidence="2">
    <name type="scientific">Arundo donax</name>
    <name type="common">Giant reed</name>
    <name type="synonym">Donax arundinaceus</name>
    <dbReference type="NCBI Taxonomy" id="35708"/>
    <lineage>
        <taxon>Eukaryota</taxon>
        <taxon>Viridiplantae</taxon>
        <taxon>Streptophyta</taxon>
        <taxon>Embryophyta</taxon>
        <taxon>Tracheophyta</taxon>
        <taxon>Spermatophyta</taxon>
        <taxon>Magnoliopsida</taxon>
        <taxon>Liliopsida</taxon>
        <taxon>Poales</taxon>
        <taxon>Poaceae</taxon>
        <taxon>PACMAD clade</taxon>
        <taxon>Arundinoideae</taxon>
        <taxon>Arundineae</taxon>
        <taxon>Arundo</taxon>
    </lineage>
</organism>
<reference evidence="2" key="2">
    <citation type="journal article" date="2015" name="Data Brief">
        <title>Shoot transcriptome of the giant reed, Arundo donax.</title>
        <authorList>
            <person name="Barrero R.A."/>
            <person name="Guerrero F.D."/>
            <person name="Moolhuijzen P."/>
            <person name="Goolsby J.A."/>
            <person name="Tidwell J."/>
            <person name="Bellgard S.E."/>
            <person name="Bellgard M.I."/>
        </authorList>
    </citation>
    <scope>NUCLEOTIDE SEQUENCE</scope>
    <source>
        <tissue evidence="2">Shoot tissue taken approximately 20 cm above the soil surface</tissue>
    </source>
</reference>
<feature type="compositionally biased region" description="Basic residues" evidence="1">
    <location>
        <begin position="1"/>
        <end position="13"/>
    </location>
</feature>
<feature type="region of interest" description="Disordered" evidence="1">
    <location>
        <begin position="1"/>
        <end position="41"/>
    </location>
</feature>
<name>A0A0A9EJH2_ARUDO</name>
<proteinExistence type="predicted"/>
<reference evidence="2" key="1">
    <citation type="submission" date="2014-09" db="EMBL/GenBank/DDBJ databases">
        <authorList>
            <person name="Magalhaes I.L.F."/>
            <person name="Oliveira U."/>
            <person name="Santos F.R."/>
            <person name="Vidigal T.H.D.A."/>
            <person name="Brescovit A.D."/>
            <person name="Santos A.J."/>
        </authorList>
    </citation>
    <scope>NUCLEOTIDE SEQUENCE</scope>
    <source>
        <tissue evidence="2">Shoot tissue taken approximately 20 cm above the soil surface</tissue>
    </source>
</reference>
<feature type="compositionally biased region" description="Basic and acidic residues" evidence="1">
    <location>
        <begin position="32"/>
        <end position="41"/>
    </location>
</feature>
<accession>A0A0A9EJH2</accession>
<protein>
    <submittedName>
        <fullName evidence="2">Uncharacterized protein</fullName>
    </submittedName>
</protein>
<evidence type="ECO:0000313" key="2">
    <source>
        <dbReference type="EMBL" id="JAE00242.1"/>
    </source>
</evidence>
<sequence>MAPLHTVHRRQRVKKGESRCAGVQGEEVGVADEARPPERGV</sequence>